<reference evidence="2" key="1">
    <citation type="journal article" date="2019" name="Int. J. Syst. Evol. Microbiol.">
        <title>The Global Catalogue of Microorganisms (GCM) 10K type strain sequencing project: providing services to taxonomists for standard genome sequencing and annotation.</title>
        <authorList>
            <consortium name="The Broad Institute Genomics Platform"/>
            <consortium name="The Broad Institute Genome Sequencing Center for Infectious Disease"/>
            <person name="Wu L."/>
            <person name="Ma J."/>
        </authorList>
    </citation>
    <scope>NUCLEOTIDE SEQUENCE [LARGE SCALE GENOMIC DNA]</scope>
    <source>
        <strain evidence="2">JCM 18019</strain>
    </source>
</reference>
<dbReference type="Proteomes" id="UP001500353">
    <property type="component" value="Unassembled WGS sequence"/>
</dbReference>
<accession>A0ABP9LV56</accession>
<protein>
    <submittedName>
        <fullName evidence="1">Uncharacterized protein</fullName>
    </submittedName>
</protein>
<gene>
    <name evidence="1" type="ORF">GCM10023210_02660</name>
</gene>
<organism evidence="1 2">
    <name type="scientific">Chryseobacterium ginsengisoli</name>
    <dbReference type="NCBI Taxonomy" id="363853"/>
    <lineage>
        <taxon>Bacteria</taxon>
        <taxon>Pseudomonadati</taxon>
        <taxon>Bacteroidota</taxon>
        <taxon>Flavobacteriia</taxon>
        <taxon>Flavobacteriales</taxon>
        <taxon>Weeksellaceae</taxon>
        <taxon>Chryseobacterium group</taxon>
        <taxon>Chryseobacterium</taxon>
    </lineage>
</organism>
<sequence>MHVVLNTEIIINLKRSLKDIVNNFILIMFFCLETKEPKVQDLELSAKNKICSLKILKLARFQDLFLILNLSRAQTVEFS</sequence>
<comment type="caution">
    <text evidence="1">The sequence shown here is derived from an EMBL/GenBank/DDBJ whole genome shotgun (WGS) entry which is preliminary data.</text>
</comment>
<evidence type="ECO:0000313" key="1">
    <source>
        <dbReference type="EMBL" id="GAA5083714.1"/>
    </source>
</evidence>
<dbReference type="EMBL" id="BAABHX010000001">
    <property type="protein sequence ID" value="GAA5083714.1"/>
    <property type="molecule type" value="Genomic_DNA"/>
</dbReference>
<proteinExistence type="predicted"/>
<evidence type="ECO:0000313" key="2">
    <source>
        <dbReference type="Proteomes" id="UP001500353"/>
    </source>
</evidence>
<keyword evidence="2" id="KW-1185">Reference proteome</keyword>
<name>A0ABP9LV56_9FLAO</name>